<name>A0A1F7UYI0_9BACT</name>
<evidence type="ECO:0000256" key="1">
    <source>
        <dbReference type="SAM" id="Phobius"/>
    </source>
</evidence>
<feature type="transmembrane region" description="Helical" evidence="1">
    <location>
        <begin position="76"/>
        <end position="94"/>
    </location>
</feature>
<evidence type="ECO:0000313" key="2">
    <source>
        <dbReference type="EMBL" id="OGL82777.1"/>
    </source>
</evidence>
<feature type="transmembrane region" description="Helical" evidence="1">
    <location>
        <begin position="7"/>
        <end position="28"/>
    </location>
</feature>
<sequence>MSLKQYIILMLVGTVLCWASWALVLIYLDPVSSGWLGFGFFYSSLYLALVGSFSLIGMGLRLVFVKQGAVFRQVAIAFRQAFFFGFLVIAALFLQSKNIFTWWSMLFLVAALTLIEFAILVLRRREPSL</sequence>
<reference evidence="2 3" key="1">
    <citation type="journal article" date="2016" name="Nat. Commun.">
        <title>Thousands of microbial genomes shed light on interconnected biogeochemical processes in an aquifer system.</title>
        <authorList>
            <person name="Anantharaman K."/>
            <person name="Brown C.T."/>
            <person name="Hug L.A."/>
            <person name="Sharon I."/>
            <person name="Castelle C.J."/>
            <person name="Probst A.J."/>
            <person name="Thomas B.C."/>
            <person name="Singh A."/>
            <person name="Wilkins M.J."/>
            <person name="Karaoz U."/>
            <person name="Brodie E.L."/>
            <person name="Williams K.H."/>
            <person name="Hubbard S.S."/>
            <person name="Banfield J.F."/>
        </authorList>
    </citation>
    <scope>NUCLEOTIDE SEQUENCE [LARGE SCALE GENOMIC DNA]</scope>
</reference>
<gene>
    <name evidence="2" type="ORF">A2936_05585</name>
</gene>
<keyword evidence="1" id="KW-0812">Transmembrane</keyword>
<feature type="transmembrane region" description="Helical" evidence="1">
    <location>
        <begin position="100"/>
        <end position="122"/>
    </location>
</feature>
<comment type="caution">
    <text evidence="2">The sequence shown here is derived from an EMBL/GenBank/DDBJ whole genome shotgun (WGS) entry which is preliminary data.</text>
</comment>
<accession>A0A1F7UYI0</accession>
<dbReference type="Proteomes" id="UP000176846">
    <property type="component" value="Unassembled WGS sequence"/>
</dbReference>
<proteinExistence type="predicted"/>
<dbReference type="EMBL" id="MGEK01000008">
    <property type="protein sequence ID" value="OGL82777.1"/>
    <property type="molecule type" value="Genomic_DNA"/>
</dbReference>
<organism evidence="2 3">
    <name type="scientific">Candidatus Uhrbacteria bacterium RIFCSPLOWO2_01_FULL_47_25</name>
    <dbReference type="NCBI Taxonomy" id="1802402"/>
    <lineage>
        <taxon>Bacteria</taxon>
        <taxon>Candidatus Uhriibacteriota</taxon>
    </lineage>
</organism>
<protein>
    <submittedName>
        <fullName evidence="2">Uncharacterized protein</fullName>
    </submittedName>
</protein>
<dbReference type="AlphaFoldDB" id="A0A1F7UYI0"/>
<keyword evidence="1" id="KW-1133">Transmembrane helix</keyword>
<keyword evidence="1" id="KW-0472">Membrane</keyword>
<feature type="transmembrane region" description="Helical" evidence="1">
    <location>
        <begin position="40"/>
        <end position="64"/>
    </location>
</feature>
<evidence type="ECO:0000313" key="3">
    <source>
        <dbReference type="Proteomes" id="UP000176846"/>
    </source>
</evidence>